<evidence type="ECO:0000256" key="5">
    <source>
        <dbReference type="ARBA" id="ARBA00022989"/>
    </source>
</evidence>
<evidence type="ECO:0000313" key="10">
    <source>
        <dbReference type="Proteomes" id="UP001144805"/>
    </source>
</evidence>
<dbReference type="Pfam" id="PF00528">
    <property type="entry name" value="BPD_transp_1"/>
    <property type="match status" value="1"/>
</dbReference>
<dbReference type="PANTHER" id="PTHR30193:SF37">
    <property type="entry name" value="INNER MEMBRANE ABC TRANSPORTER PERMEASE PROTEIN YCJO"/>
    <property type="match status" value="1"/>
</dbReference>
<feature type="transmembrane region" description="Helical" evidence="7">
    <location>
        <begin position="263"/>
        <end position="284"/>
    </location>
</feature>
<reference evidence="9" key="1">
    <citation type="submission" date="2022-11" db="EMBL/GenBank/DDBJ databases">
        <title>Biodiversity and phylogenetic relationships of bacteria.</title>
        <authorList>
            <person name="Machado R.A.R."/>
            <person name="Bhat A."/>
            <person name="Loulou A."/>
            <person name="Kallel S."/>
        </authorList>
    </citation>
    <scope>NUCLEOTIDE SEQUENCE</scope>
    <source>
        <strain evidence="9">K-TC2</strain>
    </source>
</reference>
<dbReference type="Proteomes" id="UP001144805">
    <property type="component" value="Unassembled WGS sequence"/>
</dbReference>
<dbReference type="Gene3D" id="1.10.3720.10">
    <property type="entry name" value="MetI-like"/>
    <property type="match status" value="1"/>
</dbReference>
<keyword evidence="3" id="KW-1003">Cell membrane</keyword>
<evidence type="ECO:0000256" key="6">
    <source>
        <dbReference type="ARBA" id="ARBA00023136"/>
    </source>
</evidence>
<accession>A0A9X3IM21</accession>
<evidence type="ECO:0000256" key="4">
    <source>
        <dbReference type="ARBA" id="ARBA00022692"/>
    </source>
</evidence>
<evidence type="ECO:0000313" key="9">
    <source>
        <dbReference type="EMBL" id="MCX5570111.1"/>
    </source>
</evidence>
<dbReference type="GO" id="GO:0005886">
    <property type="term" value="C:plasma membrane"/>
    <property type="evidence" value="ECO:0007669"/>
    <property type="project" value="UniProtKB-SubCell"/>
</dbReference>
<comment type="caution">
    <text evidence="9">The sequence shown here is derived from an EMBL/GenBank/DDBJ whole genome shotgun (WGS) entry which is preliminary data.</text>
</comment>
<evidence type="ECO:0000256" key="2">
    <source>
        <dbReference type="ARBA" id="ARBA00022448"/>
    </source>
</evidence>
<sequence length="292" mass="33774">MRNRYREYAWALAFVAPFLIVYLVIFIYPTIKMIELTFTDAPLIGDGNWVGLKNYVKLFKDKLFTTSVLNTGYFVLLTVIPNTLVGLGIALMVNRLKGWTQSVILAMFFLPYILPVSVIFLIWRWIFDVQFGIGQYVIEFFYGERVPVFRNPVWLMPAVAFITIWWTNGFNLLLFIAGLRNIPQDMYDASALDGARRWQQFRYITWPLIWPITALVLTIQLILQLKIFDQVYLFTIGGQANPTMVMVQYVYKLAFQMNKGGYGATVALALFAIIVVFSVFQYQLLRVRGGRS</sequence>
<feature type="domain" description="ABC transmembrane type-1" evidence="8">
    <location>
        <begin position="68"/>
        <end position="283"/>
    </location>
</feature>
<feature type="transmembrane region" description="Helical" evidence="7">
    <location>
        <begin position="73"/>
        <end position="93"/>
    </location>
</feature>
<dbReference type="SUPFAM" id="SSF161098">
    <property type="entry name" value="MetI-like"/>
    <property type="match status" value="1"/>
</dbReference>
<keyword evidence="10" id="KW-1185">Reference proteome</keyword>
<dbReference type="PANTHER" id="PTHR30193">
    <property type="entry name" value="ABC TRANSPORTER PERMEASE PROTEIN"/>
    <property type="match status" value="1"/>
</dbReference>
<dbReference type="AlphaFoldDB" id="A0A9X3IM21"/>
<proteinExistence type="inferred from homology"/>
<comment type="similarity">
    <text evidence="7">Belongs to the binding-protein-dependent transport system permease family.</text>
</comment>
<name>A0A9X3IM21_9HYPH</name>
<keyword evidence="6 7" id="KW-0472">Membrane</keyword>
<keyword evidence="4 7" id="KW-0812">Transmembrane</keyword>
<evidence type="ECO:0000256" key="3">
    <source>
        <dbReference type="ARBA" id="ARBA00022475"/>
    </source>
</evidence>
<dbReference type="RefSeq" id="WP_266339069.1">
    <property type="nucleotide sequence ID" value="NZ_JAPKNK010000004.1"/>
</dbReference>
<organism evidence="9 10">
    <name type="scientific">Kaistia nematophila</name>
    <dbReference type="NCBI Taxonomy" id="2994654"/>
    <lineage>
        <taxon>Bacteria</taxon>
        <taxon>Pseudomonadati</taxon>
        <taxon>Pseudomonadota</taxon>
        <taxon>Alphaproteobacteria</taxon>
        <taxon>Hyphomicrobiales</taxon>
        <taxon>Kaistiaceae</taxon>
        <taxon>Kaistia</taxon>
    </lineage>
</organism>
<dbReference type="CDD" id="cd06261">
    <property type="entry name" value="TM_PBP2"/>
    <property type="match status" value="1"/>
</dbReference>
<feature type="transmembrane region" description="Helical" evidence="7">
    <location>
        <begin position="105"/>
        <end position="126"/>
    </location>
</feature>
<keyword evidence="2 7" id="KW-0813">Transport</keyword>
<feature type="transmembrane region" description="Helical" evidence="7">
    <location>
        <begin position="154"/>
        <end position="182"/>
    </location>
</feature>
<keyword evidence="5 7" id="KW-1133">Transmembrane helix</keyword>
<dbReference type="PROSITE" id="PS50928">
    <property type="entry name" value="ABC_TM1"/>
    <property type="match status" value="1"/>
</dbReference>
<dbReference type="InterPro" id="IPR051393">
    <property type="entry name" value="ABC_transporter_permease"/>
</dbReference>
<dbReference type="GO" id="GO:0055085">
    <property type="term" value="P:transmembrane transport"/>
    <property type="evidence" value="ECO:0007669"/>
    <property type="project" value="InterPro"/>
</dbReference>
<evidence type="ECO:0000256" key="7">
    <source>
        <dbReference type="RuleBase" id="RU363032"/>
    </source>
</evidence>
<dbReference type="EMBL" id="JAPKNK010000004">
    <property type="protein sequence ID" value="MCX5570111.1"/>
    <property type="molecule type" value="Genomic_DNA"/>
</dbReference>
<dbReference type="InterPro" id="IPR000515">
    <property type="entry name" value="MetI-like"/>
</dbReference>
<gene>
    <name evidence="9" type="ORF">OSH07_12980</name>
</gene>
<feature type="transmembrane region" description="Helical" evidence="7">
    <location>
        <begin position="7"/>
        <end position="28"/>
    </location>
</feature>
<comment type="subcellular location">
    <subcellularLocation>
        <location evidence="1 7">Cell membrane</location>
        <topology evidence="1 7">Multi-pass membrane protein</topology>
    </subcellularLocation>
</comment>
<evidence type="ECO:0000256" key="1">
    <source>
        <dbReference type="ARBA" id="ARBA00004651"/>
    </source>
</evidence>
<feature type="transmembrane region" description="Helical" evidence="7">
    <location>
        <begin position="203"/>
        <end position="225"/>
    </location>
</feature>
<evidence type="ECO:0000259" key="8">
    <source>
        <dbReference type="PROSITE" id="PS50928"/>
    </source>
</evidence>
<protein>
    <submittedName>
        <fullName evidence="9">Sugar ABC transporter permease</fullName>
    </submittedName>
</protein>
<dbReference type="InterPro" id="IPR035906">
    <property type="entry name" value="MetI-like_sf"/>
</dbReference>